<accession>A0A2N9EL91</accession>
<gene>
    <name evidence="2" type="ORF">FSB_LOCUS3282</name>
</gene>
<organism evidence="2">
    <name type="scientific">Fagus sylvatica</name>
    <name type="common">Beechnut</name>
    <dbReference type="NCBI Taxonomy" id="28930"/>
    <lineage>
        <taxon>Eukaryota</taxon>
        <taxon>Viridiplantae</taxon>
        <taxon>Streptophyta</taxon>
        <taxon>Embryophyta</taxon>
        <taxon>Tracheophyta</taxon>
        <taxon>Spermatophyta</taxon>
        <taxon>Magnoliopsida</taxon>
        <taxon>eudicotyledons</taxon>
        <taxon>Gunneridae</taxon>
        <taxon>Pentapetalae</taxon>
        <taxon>rosids</taxon>
        <taxon>fabids</taxon>
        <taxon>Fagales</taxon>
        <taxon>Fagaceae</taxon>
        <taxon>Fagus</taxon>
    </lineage>
</organism>
<sequence>MESYGELVMLEQLGMARGGRSAASGTEARKEESIDLRIMDLMDDAGRGQVEDSGAASESAENGGVVKELDLEEAETCLCSF</sequence>
<reference evidence="2" key="1">
    <citation type="submission" date="2018-02" db="EMBL/GenBank/DDBJ databases">
        <authorList>
            <person name="Cohen D.B."/>
            <person name="Kent A.D."/>
        </authorList>
    </citation>
    <scope>NUCLEOTIDE SEQUENCE</scope>
</reference>
<protein>
    <submittedName>
        <fullName evidence="2">Uncharacterized protein</fullName>
    </submittedName>
</protein>
<evidence type="ECO:0000256" key="1">
    <source>
        <dbReference type="SAM" id="MobiDB-lite"/>
    </source>
</evidence>
<proteinExistence type="predicted"/>
<feature type="region of interest" description="Disordered" evidence="1">
    <location>
        <begin position="47"/>
        <end position="67"/>
    </location>
</feature>
<name>A0A2N9EL91_FAGSY</name>
<dbReference type="EMBL" id="OIVN01000158">
    <property type="protein sequence ID" value="SPC75400.1"/>
    <property type="molecule type" value="Genomic_DNA"/>
</dbReference>
<evidence type="ECO:0000313" key="2">
    <source>
        <dbReference type="EMBL" id="SPC75400.1"/>
    </source>
</evidence>
<dbReference type="AlphaFoldDB" id="A0A2N9EL91"/>